<comment type="caution">
    <text evidence="3">The sequence shown here is derived from an EMBL/GenBank/DDBJ whole genome shotgun (WGS) entry which is preliminary data.</text>
</comment>
<feature type="compositionally biased region" description="Basic and acidic residues" evidence="1">
    <location>
        <begin position="144"/>
        <end position="154"/>
    </location>
</feature>
<feature type="compositionally biased region" description="Basic and acidic residues" evidence="1">
    <location>
        <begin position="7"/>
        <end position="34"/>
    </location>
</feature>
<feature type="domain" description="eCIS core" evidence="2">
    <location>
        <begin position="67"/>
        <end position="137"/>
    </location>
</feature>
<feature type="region of interest" description="Disordered" evidence="1">
    <location>
        <begin position="273"/>
        <end position="479"/>
    </location>
</feature>
<evidence type="ECO:0000259" key="2">
    <source>
        <dbReference type="Pfam" id="PF13699"/>
    </source>
</evidence>
<feature type="compositionally biased region" description="Basic residues" evidence="1">
    <location>
        <begin position="419"/>
        <end position="436"/>
    </location>
</feature>
<dbReference type="Pfam" id="PF13699">
    <property type="entry name" value="eCIS_core"/>
    <property type="match status" value="1"/>
</dbReference>
<organism evidence="3 4">
    <name type="scientific">Streptomyces triculaminicus</name>
    <dbReference type="NCBI Taxonomy" id="2816232"/>
    <lineage>
        <taxon>Bacteria</taxon>
        <taxon>Bacillati</taxon>
        <taxon>Actinomycetota</taxon>
        <taxon>Actinomycetes</taxon>
        <taxon>Kitasatosporales</taxon>
        <taxon>Streptomycetaceae</taxon>
        <taxon>Streptomyces</taxon>
    </lineage>
</organism>
<dbReference type="Proteomes" id="UP000664781">
    <property type="component" value="Unassembled WGS sequence"/>
</dbReference>
<feature type="compositionally biased region" description="Pro residues" evidence="1">
    <location>
        <begin position="301"/>
        <end position="314"/>
    </location>
</feature>
<dbReference type="EMBL" id="JAFMOF010000002">
    <property type="protein sequence ID" value="MBO0654493.1"/>
    <property type="molecule type" value="Genomic_DNA"/>
</dbReference>
<protein>
    <submittedName>
        <fullName evidence="3">DUF4157 domain-containing protein</fullName>
    </submittedName>
</protein>
<dbReference type="InterPro" id="IPR025295">
    <property type="entry name" value="eCIS_core_dom"/>
</dbReference>
<feature type="compositionally biased region" description="Basic residues" evidence="1">
    <location>
        <begin position="374"/>
        <end position="390"/>
    </location>
</feature>
<keyword evidence="4" id="KW-1185">Reference proteome</keyword>
<name>A0A939JPG5_9ACTN</name>
<evidence type="ECO:0000313" key="3">
    <source>
        <dbReference type="EMBL" id="MBO0654493.1"/>
    </source>
</evidence>
<evidence type="ECO:0000313" key="4">
    <source>
        <dbReference type="Proteomes" id="UP000664781"/>
    </source>
</evidence>
<dbReference type="Gene3D" id="3.30.1330.60">
    <property type="entry name" value="OmpA-like domain"/>
    <property type="match status" value="1"/>
</dbReference>
<feature type="region of interest" description="Disordered" evidence="1">
    <location>
        <begin position="139"/>
        <end position="161"/>
    </location>
</feature>
<dbReference type="SUPFAM" id="SSF103088">
    <property type="entry name" value="OmpA-like"/>
    <property type="match status" value="1"/>
</dbReference>
<sequence length="686" mass="73742">MTPYARMPRDLPHRTDKGPAPRWRRAEREADKTAKAALHTTSPLGHTPTGEVPLSDGPHHHPGVGRPLDDDRRLFFERRLGADLSRVRVHDDAAAAHAADEEQAHGYTVGDHVVLAADADHDVLAHELVHVLQQRRAGRTALQRQERQPTETKHLGPPTTPFDIVRTRPTAEHARVLFQHDSLSLSGLDLKALQVALEGNRPLQADIDGYASREGAADHNLNLSAHRAAVVAAALTPLLPEGSVVRLHAHGATEEFGADSAANRRAGIRLTELPEPAAPPSAPPLGTRPRLVPHLELKPPAGLPLPPGTLPPVPDVQLRPPHLPGREAPRDPLPDLKTPAPGPSVLKPDAPAPSAAVLADPPDRRLARPAPGVHRARRRVHRRPHRRGRGILRSPLVPVLPLQGRPRGTGQMAGQPRHPQGRRRWTQPRGQHRQGPQRRGTAPPGPAHTGRRQRRPARDPALAQKGATMSPQSSPRTVRGGLVLLDATSNAVRRVISLQYNPDTVTRTFQIRGAGGDAGARAEALRLTGPPQQSITLDAEFDATDQLEFPEAHPTVVEVGLRAQLAVLETMVYPSADALRGSAALAAAGALEIAPTPAPLTLFVWSKDHITPVRITEFSITEESFDARLNPTRAKVHLGMRVSTVNDVGTASGAGSLAMTHHQRLEQLAARQAPAGIDTLGIGALP</sequence>
<dbReference type="AlphaFoldDB" id="A0A939JPG5"/>
<dbReference type="RefSeq" id="WP_207247641.1">
    <property type="nucleotide sequence ID" value="NZ_JAFMOF010000002.1"/>
</dbReference>
<evidence type="ECO:0000256" key="1">
    <source>
        <dbReference type="SAM" id="MobiDB-lite"/>
    </source>
</evidence>
<feature type="compositionally biased region" description="Basic and acidic residues" evidence="1">
    <location>
        <begin position="324"/>
        <end position="334"/>
    </location>
</feature>
<dbReference type="InterPro" id="IPR036737">
    <property type="entry name" value="OmpA-like_sf"/>
</dbReference>
<accession>A0A939JPG5</accession>
<reference evidence="3" key="1">
    <citation type="submission" date="2021-03" db="EMBL/GenBank/DDBJ databases">
        <title>Streptomyces strains.</title>
        <authorList>
            <person name="Lund M.B."/>
            <person name="Toerring T."/>
        </authorList>
    </citation>
    <scope>NUCLEOTIDE SEQUENCE</scope>
    <source>
        <strain evidence="3">JCM 4242</strain>
    </source>
</reference>
<proteinExistence type="predicted"/>
<gene>
    <name evidence="3" type="ORF">J1792_17400</name>
</gene>
<feature type="compositionally biased region" description="Polar residues" evidence="1">
    <location>
        <begin position="467"/>
        <end position="476"/>
    </location>
</feature>
<feature type="region of interest" description="Disordered" evidence="1">
    <location>
        <begin position="1"/>
        <end position="69"/>
    </location>
</feature>